<keyword evidence="9" id="KW-0999">Mitochondrion inner membrane</keyword>
<dbReference type="PANTHER" id="PTHR21268:SF2">
    <property type="entry name" value="NADH DEHYDROGENASE [UBIQUINONE] IRON-SULFUR PROTEIN 5"/>
    <property type="match status" value="1"/>
</dbReference>
<keyword evidence="10" id="KW-0862">Zinc</keyword>
<evidence type="ECO:0000256" key="3">
    <source>
        <dbReference type="ARBA" id="ARBA00004637"/>
    </source>
</evidence>
<dbReference type="GO" id="GO:0008270">
    <property type="term" value="F:zinc ion binding"/>
    <property type="evidence" value="ECO:0007669"/>
    <property type="project" value="UniProtKB-KW"/>
</dbReference>
<evidence type="ECO:0000313" key="18">
    <source>
        <dbReference type="EnsemblMetazoa" id="ADIR005164-PA"/>
    </source>
</evidence>
<comment type="similarity">
    <text evidence="4">Belongs to the complex I NDUFS5 subunit family.</text>
</comment>
<dbReference type="Proteomes" id="UP000075884">
    <property type="component" value="Unassembled WGS sequence"/>
</dbReference>
<evidence type="ECO:0000256" key="14">
    <source>
        <dbReference type="ARBA" id="ARBA00023157"/>
    </source>
</evidence>
<evidence type="ECO:0000256" key="9">
    <source>
        <dbReference type="ARBA" id="ARBA00022792"/>
    </source>
</evidence>
<evidence type="ECO:0000256" key="8">
    <source>
        <dbReference type="ARBA" id="ARBA00022771"/>
    </source>
</evidence>
<dbReference type="InterPro" id="IPR036236">
    <property type="entry name" value="Znf_C2H2_sf"/>
</dbReference>
<reference evidence="18" key="2">
    <citation type="submission" date="2020-05" db="UniProtKB">
        <authorList>
            <consortium name="EnsemblMetazoa"/>
        </authorList>
    </citation>
    <scope>IDENTIFICATION</scope>
    <source>
        <strain evidence="18">WRAIR2</strain>
    </source>
</reference>
<keyword evidence="19" id="KW-1185">Reference proteome</keyword>
<keyword evidence="14 15" id="KW-1015">Disulfide bond</keyword>
<proteinExistence type="inferred from homology"/>
<keyword evidence="11" id="KW-0249">Electron transport</keyword>
<evidence type="ECO:0000256" key="6">
    <source>
        <dbReference type="ARBA" id="ARBA00022660"/>
    </source>
</evidence>
<keyword evidence="5" id="KW-0813">Transport</keyword>
<evidence type="ECO:0000256" key="5">
    <source>
        <dbReference type="ARBA" id="ARBA00022448"/>
    </source>
</evidence>
<dbReference type="PANTHER" id="PTHR21268">
    <property type="entry name" value="NADH DEHYDROGENASE [UBIQUINONE] IRON-SULFUR PROTEIN 5"/>
    <property type="match status" value="1"/>
</dbReference>
<evidence type="ECO:0000256" key="4">
    <source>
        <dbReference type="ARBA" id="ARBA00007372"/>
    </source>
</evidence>
<keyword evidence="8" id="KW-0863">Zinc-finger</keyword>
<feature type="region of interest" description="Disordered" evidence="16">
    <location>
        <begin position="161"/>
        <end position="190"/>
    </location>
</feature>
<feature type="domain" description="CHHC U11-48K-type" evidence="17">
    <location>
        <begin position="36"/>
        <end position="63"/>
    </location>
</feature>
<dbReference type="Pfam" id="PF05253">
    <property type="entry name" value="zf-U11-48K"/>
    <property type="match status" value="2"/>
</dbReference>
<dbReference type="STRING" id="7168.A0A182NC00"/>
<evidence type="ECO:0000256" key="7">
    <source>
        <dbReference type="ARBA" id="ARBA00022723"/>
    </source>
</evidence>
<accession>A0A182NC00</accession>
<evidence type="ECO:0000256" key="12">
    <source>
        <dbReference type="ARBA" id="ARBA00023128"/>
    </source>
</evidence>
<evidence type="ECO:0000256" key="13">
    <source>
        <dbReference type="ARBA" id="ARBA00023136"/>
    </source>
</evidence>
<feature type="compositionally biased region" description="Polar residues" evidence="16">
    <location>
        <begin position="162"/>
        <end position="178"/>
    </location>
</feature>
<dbReference type="AlphaFoldDB" id="A0A182NC00"/>
<dbReference type="SUPFAM" id="SSF57667">
    <property type="entry name" value="beta-beta-alpha zinc fingers"/>
    <property type="match status" value="1"/>
</dbReference>
<feature type="disulfide bond" evidence="15">
    <location>
        <begin position="270"/>
        <end position="283"/>
    </location>
</feature>
<comment type="subcellular location">
    <subcellularLocation>
        <location evidence="3">Mitochondrion inner membrane</location>
        <topology evidence="3">Peripheral membrane protein</topology>
    </subcellularLocation>
    <subcellularLocation>
        <location evidence="2">Mitochondrion intermembrane space</location>
    </subcellularLocation>
</comment>
<reference evidence="19" key="1">
    <citation type="submission" date="2013-03" db="EMBL/GenBank/DDBJ databases">
        <title>The Genome Sequence of Anopheles dirus WRAIR2.</title>
        <authorList>
            <consortium name="The Broad Institute Genomics Platform"/>
            <person name="Neafsey D.E."/>
            <person name="Walton C."/>
            <person name="Walker B."/>
            <person name="Young S.K."/>
            <person name="Zeng Q."/>
            <person name="Gargeya S."/>
            <person name="Fitzgerald M."/>
            <person name="Haas B."/>
            <person name="Abouelleil A."/>
            <person name="Allen A.W."/>
            <person name="Alvarado L."/>
            <person name="Arachchi H.M."/>
            <person name="Berlin A.M."/>
            <person name="Chapman S.B."/>
            <person name="Gainer-Dewar J."/>
            <person name="Goldberg J."/>
            <person name="Griggs A."/>
            <person name="Gujja S."/>
            <person name="Hansen M."/>
            <person name="Howarth C."/>
            <person name="Imamovic A."/>
            <person name="Ireland A."/>
            <person name="Larimer J."/>
            <person name="McCowan C."/>
            <person name="Murphy C."/>
            <person name="Pearson M."/>
            <person name="Poon T.W."/>
            <person name="Priest M."/>
            <person name="Roberts A."/>
            <person name="Saif S."/>
            <person name="Shea T."/>
            <person name="Sisk P."/>
            <person name="Sykes S."/>
            <person name="Wortman J."/>
            <person name="Nusbaum C."/>
            <person name="Birren B."/>
        </authorList>
    </citation>
    <scope>NUCLEOTIDE SEQUENCE [LARGE SCALE GENOMIC DNA]</scope>
    <source>
        <strain evidence="19">WRAIR2</strain>
    </source>
</reference>
<feature type="domain" description="CHHC U11-48K-type" evidence="17">
    <location>
        <begin position="4"/>
        <end position="31"/>
    </location>
</feature>
<keyword evidence="13" id="KW-0472">Membrane</keyword>
<dbReference type="InterPro" id="IPR022776">
    <property type="entry name" value="TRM13/UPF0224_CHHC_Znf_dom"/>
</dbReference>
<evidence type="ECO:0000256" key="10">
    <source>
        <dbReference type="ARBA" id="ARBA00022833"/>
    </source>
</evidence>
<keyword evidence="12" id="KW-0496">Mitochondrion</keyword>
<dbReference type="VEuPathDB" id="VectorBase:ADIR005164"/>
<organism evidence="18 19">
    <name type="scientific">Anopheles dirus</name>
    <dbReference type="NCBI Taxonomy" id="7168"/>
    <lineage>
        <taxon>Eukaryota</taxon>
        <taxon>Metazoa</taxon>
        <taxon>Ecdysozoa</taxon>
        <taxon>Arthropoda</taxon>
        <taxon>Hexapoda</taxon>
        <taxon>Insecta</taxon>
        <taxon>Pterygota</taxon>
        <taxon>Neoptera</taxon>
        <taxon>Endopterygota</taxon>
        <taxon>Diptera</taxon>
        <taxon>Nematocera</taxon>
        <taxon>Culicoidea</taxon>
        <taxon>Culicidae</taxon>
        <taxon>Anophelinae</taxon>
        <taxon>Anopheles</taxon>
    </lineage>
</organism>
<keyword evidence="7" id="KW-0479">Metal-binding</keyword>
<evidence type="ECO:0000256" key="15">
    <source>
        <dbReference type="PIRSR" id="PIRSR619342-50"/>
    </source>
</evidence>
<evidence type="ECO:0000256" key="1">
    <source>
        <dbReference type="ARBA" id="ARBA00003195"/>
    </source>
</evidence>
<name>A0A182NC00_9DIPT</name>
<dbReference type="EnsemblMetazoa" id="ADIR005164-RA">
    <property type="protein sequence ID" value="ADIR005164-PA"/>
    <property type="gene ID" value="ADIR005164"/>
</dbReference>
<comment type="function">
    <text evidence="1">Accessory subunit of the mitochondrial membrane respiratory chain NADH dehydrogenase (Complex I), that is believed not to be involved in catalysis. Complex I functions in the transfer of electrons from NADH to the respiratory chain. The immediate electron acceptor for the enzyme is believed to be ubiquinone.</text>
</comment>
<feature type="disulfide bond" evidence="15">
    <location>
        <begin position="260"/>
        <end position="293"/>
    </location>
</feature>
<dbReference type="GO" id="GO:0005743">
    <property type="term" value="C:mitochondrial inner membrane"/>
    <property type="evidence" value="ECO:0007669"/>
    <property type="project" value="UniProtKB-SubCell"/>
</dbReference>
<evidence type="ECO:0000313" key="19">
    <source>
        <dbReference type="Proteomes" id="UP000075884"/>
    </source>
</evidence>
<sequence length="334" mass="38048">MSGFVECPFDRSHLVAPKSFPRHLVKCQRQNPDVKLARCPLNTSHMVKEEDLEQHLKDCPSRIQLELYKFNVSSSTSNQDVPGTAETIIYDTDESDSTIKATLASSGNTLLNDTECWDVFTYKAYDPLENCKAKRDENGAFIIPNANKFVGQSVDAAIMKSDAQSTTGKESPVGQQQVDPEGDRTPEAGYEFGNYDRNLEQFGLSRNDWHRRASEERVIRRQDIKKESRDRYKMSLGPFFRSPFTDLTASMVNFQQYDKCGELEMASIDCLEAYGTVRGAKKCADLLADFQECAFMTKQIARFRAMRMERHRQGWNGERKGDGYYAPPPRVDSY</sequence>
<dbReference type="Pfam" id="PF10200">
    <property type="entry name" value="Ndufs5"/>
    <property type="match status" value="1"/>
</dbReference>
<evidence type="ECO:0000256" key="2">
    <source>
        <dbReference type="ARBA" id="ARBA00004569"/>
    </source>
</evidence>
<dbReference type="InterPro" id="IPR019342">
    <property type="entry name" value="NADH_UbQ_OxRdtase_FeS-su5"/>
</dbReference>
<dbReference type="PROSITE" id="PS51800">
    <property type="entry name" value="ZF_CHHC_U11_48K"/>
    <property type="match status" value="2"/>
</dbReference>
<protein>
    <recommendedName>
        <fullName evidence="17">CHHC U11-48K-type domain-containing protein</fullName>
    </recommendedName>
</protein>
<dbReference type="GO" id="GO:0005758">
    <property type="term" value="C:mitochondrial intermembrane space"/>
    <property type="evidence" value="ECO:0007669"/>
    <property type="project" value="UniProtKB-SubCell"/>
</dbReference>
<evidence type="ECO:0000256" key="11">
    <source>
        <dbReference type="ARBA" id="ARBA00022982"/>
    </source>
</evidence>
<evidence type="ECO:0000259" key="17">
    <source>
        <dbReference type="PROSITE" id="PS51800"/>
    </source>
</evidence>
<evidence type="ECO:0000256" key="16">
    <source>
        <dbReference type="SAM" id="MobiDB-lite"/>
    </source>
</evidence>
<keyword evidence="6" id="KW-0679">Respiratory chain</keyword>